<keyword evidence="11" id="KW-1185">Reference proteome</keyword>
<dbReference type="InterPro" id="IPR025198">
    <property type="entry name" value="PPK_N_dom"/>
</dbReference>
<name>A0A2T6AGE3_9FLAO</name>
<dbReference type="PANTHER" id="PTHR30218">
    <property type="entry name" value="POLYPHOSPHATE KINASE"/>
    <property type="match status" value="1"/>
</dbReference>
<dbReference type="Proteomes" id="UP000244174">
    <property type="component" value="Unassembled WGS sequence"/>
</dbReference>
<keyword evidence="2 7" id="KW-0808">Transferase</keyword>
<evidence type="ECO:0000256" key="5">
    <source>
        <dbReference type="ARBA" id="ARBA00022840"/>
    </source>
</evidence>
<evidence type="ECO:0000256" key="7">
    <source>
        <dbReference type="HAMAP-Rule" id="MF_00347"/>
    </source>
</evidence>
<dbReference type="SUPFAM" id="SSF143724">
    <property type="entry name" value="PHP14-like"/>
    <property type="match status" value="1"/>
</dbReference>
<comment type="similarity">
    <text evidence="7 8">Belongs to the polyphosphate kinase 1 (PPK1) family.</text>
</comment>
<dbReference type="GO" id="GO:0005524">
    <property type="term" value="F:ATP binding"/>
    <property type="evidence" value="ECO:0007669"/>
    <property type="project" value="UniProtKB-KW"/>
</dbReference>
<dbReference type="GO" id="GO:0006799">
    <property type="term" value="P:polyphosphate biosynthetic process"/>
    <property type="evidence" value="ECO:0007669"/>
    <property type="project" value="UniProtKB-UniRule"/>
</dbReference>
<dbReference type="InterPro" id="IPR024953">
    <property type="entry name" value="PP_kinase_middle"/>
</dbReference>
<feature type="binding site" evidence="7">
    <location>
        <position position="604"/>
    </location>
    <ligand>
        <name>ATP</name>
        <dbReference type="ChEBI" id="CHEBI:30616"/>
    </ligand>
</feature>
<keyword evidence="7" id="KW-0479">Metal-binding</keyword>
<dbReference type="GO" id="GO:0008976">
    <property type="term" value="F:polyphosphate kinase activity"/>
    <property type="evidence" value="ECO:0007669"/>
    <property type="project" value="UniProtKB-UniRule"/>
</dbReference>
<evidence type="ECO:0000256" key="4">
    <source>
        <dbReference type="ARBA" id="ARBA00022777"/>
    </source>
</evidence>
<feature type="binding site" evidence="7">
    <location>
        <position position="387"/>
    </location>
    <ligand>
        <name>Mg(2+)</name>
        <dbReference type="ChEBI" id="CHEBI:18420"/>
    </ligand>
</feature>
<dbReference type="Pfam" id="PF02503">
    <property type="entry name" value="PP_kinase"/>
    <property type="match status" value="1"/>
</dbReference>
<dbReference type="GO" id="GO:0009358">
    <property type="term" value="C:polyphosphate kinase complex"/>
    <property type="evidence" value="ECO:0007669"/>
    <property type="project" value="InterPro"/>
</dbReference>
<comment type="cofactor">
    <cofactor evidence="7">
        <name>Mg(2+)</name>
        <dbReference type="ChEBI" id="CHEBI:18420"/>
    </cofactor>
</comment>
<dbReference type="InterPro" id="IPR036830">
    <property type="entry name" value="PP_kinase_middle_dom_sf"/>
</dbReference>
<feature type="binding site" evidence="7">
    <location>
        <position position="44"/>
    </location>
    <ligand>
        <name>ATP</name>
        <dbReference type="ChEBI" id="CHEBI:30616"/>
    </ligand>
</feature>
<accession>A0A2T6AGE3</accession>
<evidence type="ECO:0000259" key="9">
    <source>
        <dbReference type="PROSITE" id="PS50035"/>
    </source>
</evidence>
<dbReference type="Gene3D" id="3.30.870.10">
    <property type="entry name" value="Endonuclease Chain A"/>
    <property type="match status" value="2"/>
</dbReference>
<proteinExistence type="inferred from homology"/>
<dbReference type="GO" id="GO:0046872">
    <property type="term" value="F:metal ion binding"/>
    <property type="evidence" value="ECO:0007669"/>
    <property type="project" value="UniProtKB-KW"/>
</dbReference>
<evidence type="ECO:0000256" key="2">
    <source>
        <dbReference type="ARBA" id="ARBA00022679"/>
    </source>
</evidence>
<reference evidence="10 11" key="1">
    <citation type="submission" date="2018-04" db="EMBL/GenBank/DDBJ databases">
        <title>Genomic Encyclopedia of Archaeal and Bacterial Type Strains, Phase II (KMG-II): from individual species to whole genera.</title>
        <authorList>
            <person name="Goeker M."/>
        </authorList>
    </citation>
    <scope>NUCLEOTIDE SEQUENCE [LARGE SCALE GENOMIC DNA]</scope>
    <source>
        <strain evidence="10 11">DSM 23082</strain>
    </source>
</reference>
<comment type="function">
    <text evidence="7 8">Catalyzes the reversible transfer of the terminal phosphate of ATP to form a long-chain polyphosphate (polyP).</text>
</comment>
<keyword evidence="1 7" id="KW-0597">Phosphoprotein</keyword>
<dbReference type="InterPro" id="IPR025200">
    <property type="entry name" value="PPK_C_dom2"/>
</dbReference>
<dbReference type="CDD" id="cd09164">
    <property type="entry name" value="PLDc_EcPPK1_C1_like"/>
    <property type="match status" value="1"/>
</dbReference>
<dbReference type="EC" id="2.7.4.1" evidence="7 8"/>
<feature type="binding site" evidence="7">
    <location>
        <position position="576"/>
    </location>
    <ligand>
        <name>ATP</name>
        <dbReference type="ChEBI" id="CHEBI:30616"/>
    </ligand>
</feature>
<dbReference type="SUPFAM" id="SSF56024">
    <property type="entry name" value="Phospholipase D/nuclease"/>
    <property type="match status" value="2"/>
</dbReference>
<keyword evidence="5 7" id="KW-0067">ATP-binding</keyword>
<feature type="active site" description="Phosphohistidine intermediate" evidence="7">
    <location>
        <position position="447"/>
    </location>
</feature>
<comment type="PTM">
    <text evidence="7 8">An intermediate of this reaction is the autophosphorylated ppk in which a phosphate is covalently linked to a histidine residue through a N-P bond.</text>
</comment>
<evidence type="ECO:0000256" key="3">
    <source>
        <dbReference type="ARBA" id="ARBA00022741"/>
    </source>
</evidence>
<dbReference type="AlphaFoldDB" id="A0A2T6AGE3"/>
<dbReference type="InterPro" id="IPR036832">
    <property type="entry name" value="PPK_N_dom_sf"/>
</dbReference>
<evidence type="ECO:0000313" key="11">
    <source>
        <dbReference type="Proteomes" id="UP000244174"/>
    </source>
</evidence>
<protein>
    <recommendedName>
        <fullName evidence="7 8">Polyphosphate kinase</fullName>
        <ecNumber evidence="7 8">2.7.4.1</ecNumber>
    </recommendedName>
    <alternativeName>
        <fullName evidence="7">ATP-polyphosphate phosphotransferase</fullName>
    </alternativeName>
    <alternativeName>
        <fullName evidence="7">Polyphosphoric acid kinase</fullName>
    </alternativeName>
</protein>
<dbReference type="Pfam" id="PF13089">
    <property type="entry name" value="PP_kinase_N"/>
    <property type="match status" value="1"/>
</dbReference>
<feature type="binding site" evidence="7">
    <location>
        <position position="417"/>
    </location>
    <ligand>
        <name>Mg(2+)</name>
        <dbReference type="ChEBI" id="CHEBI:18420"/>
    </ligand>
</feature>
<dbReference type="NCBIfam" id="NF003917">
    <property type="entry name" value="PRK05443.1-1"/>
    <property type="match status" value="1"/>
</dbReference>
<dbReference type="CDD" id="cd09167">
    <property type="entry name" value="PLDc_EcPPK1_C2_like"/>
    <property type="match status" value="1"/>
</dbReference>
<comment type="caution">
    <text evidence="10">The sequence shown here is derived from an EMBL/GenBank/DDBJ whole genome shotgun (WGS) entry which is preliminary data.</text>
</comment>
<dbReference type="Pfam" id="PF17941">
    <property type="entry name" value="PP_kinase_C_1"/>
    <property type="match status" value="1"/>
</dbReference>
<dbReference type="HAMAP" id="MF_00347">
    <property type="entry name" value="Polyphosphate_kinase"/>
    <property type="match status" value="1"/>
</dbReference>
<keyword evidence="3 7" id="KW-0547">Nucleotide-binding</keyword>
<dbReference type="RefSeq" id="WP_108171357.1">
    <property type="nucleotide sequence ID" value="NZ_QBKQ01000002.1"/>
</dbReference>
<comment type="catalytic activity">
    <reaction evidence="7 8">
        <text>[phosphate](n) + ATP = [phosphate](n+1) + ADP</text>
        <dbReference type="Rhea" id="RHEA:19573"/>
        <dbReference type="Rhea" id="RHEA-COMP:9859"/>
        <dbReference type="Rhea" id="RHEA-COMP:14280"/>
        <dbReference type="ChEBI" id="CHEBI:16838"/>
        <dbReference type="ChEBI" id="CHEBI:30616"/>
        <dbReference type="ChEBI" id="CHEBI:456216"/>
        <dbReference type="EC" id="2.7.4.1"/>
    </reaction>
</comment>
<dbReference type="NCBIfam" id="TIGR03705">
    <property type="entry name" value="poly_P_kin"/>
    <property type="match status" value="1"/>
</dbReference>
<gene>
    <name evidence="7" type="primary">ppk</name>
    <name evidence="10" type="ORF">C8P64_1403</name>
</gene>
<dbReference type="Gene3D" id="3.30.1840.10">
    <property type="entry name" value="Polyphosphate kinase middle domain"/>
    <property type="match status" value="1"/>
</dbReference>
<dbReference type="PROSITE" id="PS50035">
    <property type="entry name" value="PLD"/>
    <property type="match status" value="1"/>
</dbReference>
<keyword evidence="6 7" id="KW-0460">Magnesium</keyword>
<dbReference type="PANTHER" id="PTHR30218:SF0">
    <property type="entry name" value="POLYPHOSPHATE KINASE"/>
    <property type="match status" value="1"/>
</dbReference>
<dbReference type="OrthoDB" id="9761456at2"/>
<evidence type="ECO:0000256" key="6">
    <source>
        <dbReference type="ARBA" id="ARBA00022842"/>
    </source>
</evidence>
<dbReference type="InterPro" id="IPR041108">
    <property type="entry name" value="PP_kinase_C_1"/>
</dbReference>
<feature type="domain" description="PLD phosphodiesterase" evidence="9">
    <location>
        <begin position="599"/>
        <end position="629"/>
    </location>
</feature>
<evidence type="ECO:0000313" key="10">
    <source>
        <dbReference type="EMBL" id="PTX42881.1"/>
    </source>
</evidence>
<feature type="binding site" evidence="7">
    <location>
        <position position="480"/>
    </location>
    <ligand>
        <name>ATP</name>
        <dbReference type="ChEBI" id="CHEBI:30616"/>
    </ligand>
</feature>
<dbReference type="Pfam" id="PF13090">
    <property type="entry name" value="PP_kinase_C"/>
    <property type="match status" value="1"/>
</dbReference>
<dbReference type="PIRSF" id="PIRSF015589">
    <property type="entry name" value="PP_kinase"/>
    <property type="match status" value="1"/>
</dbReference>
<dbReference type="InterPro" id="IPR001736">
    <property type="entry name" value="PLipase_D/transphosphatidylase"/>
</dbReference>
<keyword evidence="4 7" id="KW-0418">Kinase</keyword>
<sequence length="700" mass="80450">MAEKRYINRELSWLSFNARVLQEAADETVPLIERLRFLGIFSNNLDEFFKVRYATVKRIDLAGKAGKKVLGGIKANKLLEEITKIVIDQQSESLKILDDIQTQLKSHNIHIINEDEVTRNQKEFIKNFFLSKVSPALVTIILNDLPEMPSLKDSAAYLAVKMVMAEETEASQGISKIIKKTTKEKRFVLIEIPRNIERFVVLPEENGKQYVILLDDLIRYNLNTIFNIFKYESLSAHMIKITRDAELDLDSDLSKSFIEKISDSVKDRIKGDPVRFVYDKNIDSDTLTYLMNKMGIDATDSIIPGGRYHNRRDYMDFPSLGGPQLQYEVREPLPIPGLILQTSVLKGISDKDYLLYTPYQSFAYVVKFLREAALDPKVKTIKITIYRLAKISHIASSLINAVKNGKKVTVQIELRARFDEVANIRYAEQMQEEGVNLIFGVPGLKVHCKTCVIEREEEGKLKRYGFISTGNFNESTSRVYTDYTLFTADPEILKEVNMVFDFFETNYKVNKYKHLIVSPHYTRNVIYNLIQNEIDNAKNGKPSGIRLKLNSLSDNGVIEKLYNASKAGVKIKLIVRGICCLVPGVPGLSENIEAISIVDKFLEHPRIFIFENNTETKVYISSADFMTRNLDQRVEISCPIYDKDIKQELIETFEISWSDNVKARNHCRGMENPYRESKGPKVRSQFALYDYYLRKTDIQE</sequence>
<organism evidence="10 11">
    <name type="scientific">Christiangramia gaetbulicola</name>
    <dbReference type="NCBI Taxonomy" id="703340"/>
    <lineage>
        <taxon>Bacteria</taxon>
        <taxon>Pseudomonadati</taxon>
        <taxon>Bacteroidota</taxon>
        <taxon>Flavobacteriia</taxon>
        <taxon>Flavobacteriales</taxon>
        <taxon>Flavobacteriaceae</taxon>
        <taxon>Christiangramia</taxon>
    </lineage>
</organism>
<evidence type="ECO:0000256" key="8">
    <source>
        <dbReference type="RuleBase" id="RU003800"/>
    </source>
</evidence>
<dbReference type="InterPro" id="IPR003414">
    <property type="entry name" value="PP_kinase"/>
</dbReference>
<dbReference type="SUPFAM" id="SSF140356">
    <property type="entry name" value="PPK N-terminal domain-like"/>
    <property type="match status" value="1"/>
</dbReference>
<dbReference type="Gene3D" id="1.20.58.310">
    <property type="entry name" value="Polyphosphate kinase N-terminal domain"/>
    <property type="match status" value="1"/>
</dbReference>
<dbReference type="EMBL" id="QBKQ01000002">
    <property type="protein sequence ID" value="PTX42881.1"/>
    <property type="molecule type" value="Genomic_DNA"/>
</dbReference>
<evidence type="ECO:0000256" key="1">
    <source>
        <dbReference type="ARBA" id="ARBA00022553"/>
    </source>
</evidence>